<name>A0A2N5V6S5_9BASI</name>
<dbReference type="SUPFAM" id="SSF48452">
    <property type="entry name" value="TPR-like"/>
    <property type="match status" value="1"/>
</dbReference>
<dbReference type="GO" id="GO:0030276">
    <property type="term" value="F:clathrin binding"/>
    <property type="evidence" value="ECO:0007669"/>
    <property type="project" value="TreeGrafter"/>
</dbReference>
<feature type="compositionally biased region" description="Polar residues" evidence="1">
    <location>
        <begin position="184"/>
        <end position="203"/>
    </location>
</feature>
<dbReference type="GO" id="GO:0072318">
    <property type="term" value="P:clathrin coat disassembly"/>
    <property type="evidence" value="ECO:0007669"/>
    <property type="project" value="TreeGrafter"/>
</dbReference>
<feature type="region of interest" description="Disordered" evidence="1">
    <location>
        <begin position="297"/>
        <end position="330"/>
    </location>
</feature>
<feature type="compositionally biased region" description="Low complexity" evidence="1">
    <location>
        <begin position="506"/>
        <end position="516"/>
    </location>
</feature>
<dbReference type="InterPro" id="IPR019734">
    <property type="entry name" value="TPR_rpt"/>
</dbReference>
<reference evidence="2 3" key="1">
    <citation type="submission" date="2017-11" db="EMBL/GenBank/DDBJ databases">
        <title>De novo assembly and phasing of dikaryotic genomes from two isolates of Puccinia coronata f. sp. avenae, the causal agent of oat crown rust.</title>
        <authorList>
            <person name="Miller M.E."/>
            <person name="Zhang Y."/>
            <person name="Omidvar V."/>
            <person name="Sperschneider J."/>
            <person name="Schwessinger B."/>
            <person name="Raley C."/>
            <person name="Palmer J.M."/>
            <person name="Garnica D."/>
            <person name="Upadhyaya N."/>
            <person name="Rathjen J."/>
            <person name="Taylor J.M."/>
            <person name="Park R.F."/>
            <person name="Dodds P.N."/>
            <person name="Hirsch C.D."/>
            <person name="Kianian S.F."/>
            <person name="Figueroa M."/>
        </authorList>
    </citation>
    <scope>NUCLEOTIDE SEQUENCE [LARGE SCALE GENOMIC DNA]</scope>
    <source>
        <strain evidence="2">12SD80</strain>
    </source>
</reference>
<evidence type="ECO:0000313" key="3">
    <source>
        <dbReference type="Proteomes" id="UP000235392"/>
    </source>
</evidence>
<dbReference type="GO" id="GO:0005737">
    <property type="term" value="C:cytoplasm"/>
    <property type="evidence" value="ECO:0007669"/>
    <property type="project" value="TreeGrafter"/>
</dbReference>
<dbReference type="SUPFAM" id="SSF46565">
    <property type="entry name" value="Chaperone J-domain"/>
    <property type="match status" value="1"/>
</dbReference>
<dbReference type="InterPro" id="IPR036869">
    <property type="entry name" value="J_dom_sf"/>
</dbReference>
<feature type="compositionally biased region" description="Polar residues" evidence="1">
    <location>
        <begin position="114"/>
        <end position="133"/>
    </location>
</feature>
<dbReference type="GO" id="GO:0031982">
    <property type="term" value="C:vesicle"/>
    <property type="evidence" value="ECO:0007669"/>
    <property type="project" value="TreeGrafter"/>
</dbReference>
<dbReference type="InterPro" id="IPR011990">
    <property type="entry name" value="TPR-like_helical_dom_sf"/>
</dbReference>
<feature type="compositionally biased region" description="Polar residues" evidence="1">
    <location>
        <begin position="522"/>
        <end position="543"/>
    </location>
</feature>
<dbReference type="EMBL" id="PGCI01000046">
    <property type="protein sequence ID" value="PLW45678.1"/>
    <property type="molecule type" value="Genomic_DNA"/>
</dbReference>
<sequence>MEDIADLMFTTTPLKNSQPASVNPTNRKGTSSFDYLSASIARSSSASPHHPISRTISQPPTKPQPPSRAPSMNTSQDAFSSIFGDKSASAAQNPATSSMTIAERLQAAQDQRFHQQLTSSSPTSNLSATTSSAYQQAGLNPNPLLLPGARSITPLASQPSISMPRTSSQSWDFDLLEQTQLPPSISVSSELPKPNTTRPPQSSSKRDSWGIDPLSDFDETSHSSHMRSTSNGSTGMDHMSDSLLGDEFGPVQAPDERSGSITLIDDLSSNEDILGLLGAPIDQVHADRIKQQATQILEQSTQAGPSTRHSQPPQSKSSSARANSPPPHVLGQVVEIGFSPARSRQALVQTRNPNTGDWDVPSAVESLLSTQSQQEKPEHSVHNSRSPPEPRRKPRGPPPPNHLPHENGQVNSESTTTLSGVNTKEIQDQASELLAQASAYGTTALGKAASFWKQGKASLTKVIEDQTGTNSAASSKDGEFLKPKWMKDAEAFATSGEKEKRPPASAPFSDSSTSSKPDPRFSTFSSKETTPSTRQPYVSSARRQVSERTIRRDVSGESSSAQKTSTGDLISSSDAGVPRNAPPPQSTSSKSPPAKKLPTFNFPNWPAITVSQQQIKQSELYRAKGNELFKQGQYGNAEGAYTQAIDILQDPARLNSTPDVYFGSLSLYNNRAAARLKNGDSKGAKSDVERVIEVLFCEDSQLNKPLDQLNRRLEWSQTRVPTELKATMSITEQVGKALSKRARISEESEKWDDAKRDWEHCRNLGAGVVKGAGGMKIVNESLARCSQAVNKPRMASNGSRAQPSARPRTEVAQKMTATGIGAQRGSEAVARLRVANEKSEKEEQQKMEAKDMVDERIASWKAGKESNLRALIASLDTVLWHGLHWKKVSMAELLTEAQVKSKYVRAISKVHPDKVPKDATVAEQMIAQSVFATLNEVWIAMQT</sequence>
<feature type="compositionally biased region" description="Polar residues" evidence="1">
    <location>
        <begin position="556"/>
        <end position="574"/>
    </location>
</feature>
<dbReference type="Gene3D" id="1.10.287.110">
    <property type="entry name" value="DnaJ domain"/>
    <property type="match status" value="1"/>
</dbReference>
<feature type="compositionally biased region" description="Low complexity" evidence="1">
    <location>
        <begin position="37"/>
        <end position="54"/>
    </location>
</feature>
<feature type="compositionally biased region" description="Polar residues" evidence="1">
    <location>
        <begin position="408"/>
        <end position="418"/>
    </location>
</feature>
<feature type="compositionally biased region" description="Low complexity" evidence="1">
    <location>
        <begin position="586"/>
        <end position="597"/>
    </location>
</feature>
<dbReference type="PANTHER" id="PTHR23172">
    <property type="entry name" value="AUXILIN/CYCLIN G-ASSOCIATED KINASE-RELATED"/>
    <property type="match status" value="1"/>
</dbReference>
<accession>A0A2N5V6S5</accession>
<feature type="compositionally biased region" description="Polar residues" evidence="1">
    <location>
        <begin position="89"/>
        <end position="100"/>
    </location>
</feature>
<dbReference type="GO" id="GO:0072583">
    <property type="term" value="P:clathrin-dependent endocytosis"/>
    <property type="evidence" value="ECO:0007669"/>
    <property type="project" value="TreeGrafter"/>
</dbReference>
<evidence type="ECO:0008006" key="4">
    <source>
        <dbReference type="Google" id="ProtNLM"/>
    </source>
</evidence>
<feature type="compositionally biased region" description="Basic and acidic residues" evidence="1">
    <location>
        <begin position="488"/>
        <end position="502"/>
    </location>
</feature>
<comment type="caution">
    <text evidence="2">The sequence shown here is derived from an EMBL/GenBank/DDBJ whole genome shotgun (WGS) entry which is preliminary data.</text>
</comment>
<dbReference type="InterPro" id="IPR009060">
    <property type="entry name" value="UBA-like_sf"/>
</dbReference>
<dbReference type="FunFam" id="1.10.287.110:FF:000002">
    <property type="entry name" value="putative tyrosine-protein phosphatase auxilin isoform X2"/>
    <property type="match status" value="1"/>
</dbReference>
<dbReference type="Gene3D" id="1.25.40.10">
    <property type="entry name" value="Tetratricopeptide repeat domain"/>
    <property type="match status" value="1"/>
</dbReference>
<feature type="region of interest" description="Disordered" evidence="1">
    <location>
        <begin position="488"/>
        <end position="597"/>
    </location>
</feature>
<dbReference type="InterPro" id="IPR001623">
    <property type="entry name" value="DnaJ_domain"/>
</dbReference>
<dbReference type="Gene3D" id="1.10.8.10">
    <property type="entry name" value="DNA helicase RuvA subunit, C-terminal domain"/>
    <property type="match status" value="1"/>
</dbReference>
<feature type="region of interest" description="Disordered" evidence="1">
    <location>
        <begin position="184"/>
        <end position="257"/>
    </location>
</feature>
<feature type="region of interest" description="Disordered" evidence="1">
    <location>
        <begin position="367"/>
        <end position="418"/>
    </location>
</feature>
<evidence type="ECO:0000313" key="2">
    <source>
        <dbReference type="EMBL" id="PLW45678.1"/>
    </source>
</evidence>
<dbReference type="AlphaFoldDB" id="A0A2N5V6S5"/>
<gene>
    <name evidence="2" type="ORF">PCASD_07041</name>
</gene>
<dbReference type="SUPFAM" id="SSF46934">
    <property type="entry name" value="UBA-like"/>
    <property type="match status" value="1"/>
</dbReference>
<dbReference type="CDD" id="cd06257">
    <property type="entry name" value="DnaJ"/>
    <property type="match status" value="1"/>
</dbReference>
<feature type="region of interest" description="Disordered" evidence="1">
    <location>
        <begin position="1"/>
        <end position="133"/>
    </location>
</feature>
<feature type="compositionally biased region" description="Polar residues" evidence="1">
    <location>
        <begin position="297"/>
        <end position="322"/>
    </location>
</feature>
<dbReference type="SMART" id="SM00028">
    <property type="entry name" value="TPR"/>
    <property type="match status" value="2"/>
</dbReference>
<feature type="compositionally biased region" description="Basic and acidic residues" evidence="1">
    <location>
        <begin position="544"/>
        <end position="555"/>
    </location>
</feature>
<feature type="compositionally biased region" description="Polar residues" evidence="1">
    <location>
        <begin position="70"/>
        <end position="79"/>
    </location>
</feature>
<dbReference type="PANTHER" id="PTHR23172:SF19">
    <property type="entry name" value="J DOMAIN-CONTAINING PROTEIN"/>
    <property type="match status" value="1"/>
</dbReference>
<dbReference type="Proteomes" id="UP000235392">
    <property type="component" value="Unassembled WGS sequence"/>
</dbReference>
<protein>
    <recommendedName>
        <fullName evidence="4">J domain-containing protein</fullName>
    </recommendedName>
</protein>
<feature type="compositionally biased region" description="Polar residues" evidence="1">
    <location>
        <begin position="9"/>
        <end position="34"/>
    </location>
</feature>
<proteinExistence type="predicted"/>
<organism evidence="2 3">
    <name type="scientific">Puccinia coronata f. sp. avenae</name>
    <dbReference type="NCBI Taxonomy" id="200324"/>
    <lineage>
        <taxon>Eukaryota</taxon>
        <taxon>Fungi</taxon>
        <taxon>Dikarya</taxon>
        <taxon>Basidiomycota</taxon>
        <taxon>Pucciniomycotina</taxon>
        <taxon>Pucciniomycetes</taxon>
        <taxon>Pucciniales</taxon>
        <taxon>Pucciniaceae</taxon>
        <taxon>Puccinia</taxon>
    </lineage>
</organism>
<evidence type="ECO:0000256" key="1">
    <source>
        <dbReference type="SAM" id="MobiDB-lite"/>
    </source>
</evidence>